<feature type="domain" description="Glucose-6-phosphate isomerase prokaryote" evidence="7">
    <location>
        <begin position="34"/>
        <end position="102"/>
    </location>
</feature>
<organism evidence="8 9">
    <name type="scientific">Methanoculleus bourgensis</name>
    <dbReference type="NCBI Taxonomy" id="83986"/>
    <lineage>
        <taxon>Archaea</taxon>
        <taxon>Methanobacteriati</taxon>
        <taxon>Methanobacteriota</taxon>
        <taxon>Stenosarchaea group</taxon>
        <taxon>Methanomicrobia</taxon>
        <taxon>Methanomicrobiales</taxon>
        <taxon>Methanomicrobiaceae</taxon>
        <taxon>Methanoculleus</taxon>
    </lineage>
</organism>
<dbReference type="GO" id="GO:0004347">
    <property type="term" value="F:glucose-6-phosphate isomerase activity"/>
    <property type="evidence" value="ECO:0007669"/>
    <property type="project" value="UniProtKB-EC"/>
</dbReference>
<evidence type="ECO:0000256" key="4">
    <source>
        <dbReference type="ARBA" id="ARBA00022432"/>
    </source>
</evidence>
<dbReference type="Gene3D" id="2.60.120.10">
    <property type="entry name" value="Jelly Rolls"/>
    <property type="match status" value="1"/>
</dbReference>
<dbReference type="InterPro" id="IPR011051">
    <property type="entry name" value="RmlC_Cupin_sf"/>
</dbReference>
<evidence type="ECO:0000256" key="2">
    <source>
        <dbReference type="ARBA" id="ARBA00006542"/>
    </source>
</evidence>
<evidence type="ECO:0000256" key="5">
    <source>
        <dbReference type="ARBA" id="ARBA00023152"/>
    </source>
</evidence>
<proteinExistence type="inferred from homology"/>
<accession>A0A0X3BP83</accession>
<keyword evidence="5" id="KW-0324">Glycolysis</keyword>
<dbReference type="AlphaFoldDB" id="A0A0X3BP83"/>
<dbReference type="EMBL" id="LT158599">
    <property type="protein sequence ID" value="CVK33966.1"/>
    <property type="molecule type" value="Genomic_DNA"/>
</dbReference>
<name>A0A0X3BP83_9EURY</name>
<keyword evidence="8" id="KW-0413">Isomerase</keyword>
<dbReference type="UniPathway" id="UPA00109">
    <property type="reaction ID" value="UER00181"/>
</dbReference>
<dbReference type="SUPFAM" id="SSF51182">
    <property type="entry name" value="RmlC-like cupins"/>
    <property type="match status" value="1"/>
</dbReference>
<dbReference type="KEGG" id="mema:MMAB1_2753"/>
<gene>
    <name evidence="8" type="ORF">MMAB1_2753</name>
</gene>
<dbReference type="InterPro" id="IPR014710">
    <property type="entry name" value="RmlC-like_jellyroll"/>
</dbReference>
<dbReference type="Proteomes" id="UP000069850">
    <property type="component" value="Chromosome 1"/>
</dbReference>
<keyword evidence="4" id="KW-0312">Gluconeogenesis</keyword>
<dbReference type="InterPro" id="IPR010551">
    <property type="entry name" value="G6P_isomerase_prok"/>
</dbReference>
<dbReference type="GO" id="GO:0005737">
    <property type="term" value="C:cytoplasm"/>
    <property type="evidence" value="ECO:0007669"/>
    <property type="project" value="InterPro"/>
</dbReference>
<sequence>MNSCWPGSLPEPSVRTLGDMRCVLANPDRSGNIPLYYMYRDLALTAGDRAYLREQNVRFDITVIPPGTVGGEYVKTKGHHHPLSPSGIGYPELYQVFAGGALPPAERSQ</sequence>
<evidence type="ECO:0000313" key="8">
    <source>
        <dbReference type="EMBL" id="CVK33966.1"/>
    </source>
</evidence>
<dbReference type="GO" id="GO:0006096">
    <property type="term" value="P:glycolytic process"/>
    <property type="evidence" value="ECO:0007669"/>
    <property type="project" value="UniProtKB-UniPathway"/>
</dbReference>
<dbReference type="GeneID" id="70638169"/>
<comment type="similarity">
    <text evidence="2">Belongs to the archaeal-type GPI family.</text>
</comment>
<evidence type="ECO:0000256" key="3">
    <source>
        <dbReference type="ARBA" id="ARBA00011952"/>
    </source>
</evidence>
<evidence type="ECO:0000259" key="7">
    <source>
        <dbReference type="Pfam" id="PF06560"/>
    </source>
</evidence>
<dbReference type="RefSeq" id="WP_062265172.1">
    <property type="nucleotide sequence ID" value="NZ_LT158599.1"/>
</dbReference>
<comment type="pathway">
    <text evidence="1">Carbohydrate degradation; glycolysis; D-glyceraldehyde 3-phosphate and glycerone phosphate from D-glucose: step 2/4.</text>
</comment>
<dbReference type="EC" id="5.3.1.9" evidence="3"/>
<protein>
    <recommendedName>
        <fullName evidence="3">glucose-6-phosphate isomerase</fullName>
        <ecNumber evidence="3">5.3.1.9</ecNumber>
    </recommendedName>
</protein>
<reference evidence="8 9" key="1">
    <citation type="submission" date="2016-01" db="EMBL/GenBank/DDBJ databases">
        <authorList>
            <person name="Manzoor S."/>
        </authorList>
    </citation>
    <scope>NUCLEOTIDE SEQUENCE [LARGE SCALE GENOMIC DNA]</scope>
    <source>
        <strain evidence="8">Methanoculleus sp MAB1</strain>
    </source>
</reference>
<dbReference type="Pfam" id="PF06560">
    <property type="entry name" value="GPI"/>
    <property type="match status" value="1"/>
</dbReference>
<evidence type="ECO:0000256" key="1">
    <source>
        <dbReference type="ARBA" id="ARBA00004926"/>
    </source>
</evidence>
<comment type="catalytic activity">
    <reaction evidence="6">
        <text>alpha-D-glucose 6-phosphate = beta-D-fructose 6-phosphate</text>
        <dbReference type="Rhea" id="RHEA:11816"/>
        <dbReference type="ChEBI" id="CHEBI:57634"/>
        <dbReference type="ChEBI" id="CHEBI:58225"/>
        <dbReference type="EC" id="5.3.1.9"/>
    </reaction>
</comment>
<dbReference type="GO" id="GO:0006094">
    <property type="term" value="P:gluconeogenesis"/>
    <property type="evidence" value="ECO:0007669"/>
    <property type="project" value="UniProtKB-KW"/>
</dbReference>
<evidence type="ECO:0000256" key="6">
    <source>
        <dbReference type="ARBA" id="ARBA00029321"/>
    </source>
</evidence>
<evidence type="ECO:0000313" key="9">
    <source>
        <dbReference type="Proteomes" id="UP000069850"/>
    </source>
</evidence>